<evidence type="ECO:0000313" key="4">
    <source>
        <dbReference type="Proteomes" id="UP000177907"/>
    </source>
</evidence>
<feature type="domain" description="GIY-YIG" evidence="2">
    <location>
        <begin position="4"/>
        <end position="79"/>
    </location>
</feature>
<gene>
    <name evidence="3" type="ORF">A3J93_05125</name>
</gene>
<dbReference type="AlphaFoldDB" id="A0A1F6NVV3"/>
<dbReference type="PANTHER" id="PTHR34477:SF5">
    <property type="entry name" value="BSL5627 PROTEIN"/>
    <property type="match status" value="1"/>
</dbReference>
<dbReference type="Proteomes" id="UP000177907">
    <property type="component" value="Unassembled WGS sequence"/>
</dbReference>
<dbReference type="InterPro" id="IPR035901">
    <property type="entry name" value="GIY-YIG_endonuc_sf"/>
</dbReference>
<dbReference type="CDD" id="cd10448">
    <property type="entry name" value="GIY-YIG_unchar_3"/>
    <property type="match status" value="1"/>
</dbReference>
<dbReference type="Gene3D" id="3.40.1440.10">
    <property type="entry name" value="GIY-YIG endonuclease"/>
    <property type="match status" value="1"/>
</dbReference>
<evidence type="ECO:0000256" key="1">
    <source>
        <dbReference type="ARBA" id="ARBA00007435"/>
    </source>
</evidence>
<dbReference type="SMART" id="SM00465">
    <property type="entry name" value="GIYc"/>
    <property type="match status" value="1"/>
</dbReference>
<dbReference type="Pfam" id="PF01541">
    <property type="entry name" value="GIY-YIG"/>
    <property type="match status" value="1"/>
</dbReference>
<comment type="caution">
    <text evidence="3">The sequence shown here is derived from an EMBL/GenBank/DDBJ whole genome shotgun (WGS) entry which is preliminary data.</text>
</comment>
<dbReference type="InterPro" id="IPR050190">
    <property type="entry name" value="UPF0213_domain"/>
</dbReference>
<dbReference type="PANTHER" id="PTHR34477">
    <property type="entry name" value="UPF0213 PROTEIN YHBQ"/>
    <property type="match status" value="1"/>
</dbReference>
<accession>A0A1F6NVV3</accession>
<dbReference type="SUPFAM" id="SSF82771">
    <property type="entry name" value="GIY-YIG endonuclease"/>
    <property type="match status" value="1"/>
</dbReference>
<protein>
    <recommendedName>
        <fullName evidence="2">GIY-YIG domain-containing protein</fullName>
    </recommendedName>
</protein>
<proteinExistence type="inferred from homology"/>
<dbReference type="InterPro" id="IPR000305">
    <property type="entry name" value="GIY-YIG_endonuc"/>
</dbReference>
<evidence type="ECO:0000259" key="2">
    <source>
        <dbReference type="PROSITE" id="PS50164"/>
    </source>
</evidence>
<name>A0A1F6NVV3_9BACT</name>
<organism evidence="3 4">
    <name type="scientific">Candidatus Magasanikbacteria bacterium RIFOXYC2_FULL_42_28</name>
    <dbReference type="NCBI Taxonomy" id="1798704"/>
    <lineage>
        <taxon>Bacteria</taxon>
        <taxon>Candidatus Magasanikiibacteriota</taxon>
    </lineage>
</organism>
<dbReference type="EMBL" id="MFQZ01000009">
    <property type="protein sequence ID" value="OGH87843.1"/>
    <property type="molecule type" value="Genomic_DNA"/>
</dbReference>
<comment type="similarity">
    <text evidence="1">Belongs to the UPF0213 family.</text>
</comment>
<sequence>MKQHNYYVYILASDSGTLYTGVTNNLEKRLSEHKQKLVEGFTKKYDVGRLVFYEHYQDINTAITREKQLKSWRRDKKEFLIKQINPHWKDLSAEWV</sequence>
<dbReference type="STRING" id="1798704.A3J93_05125"/>
<evidence type="ECO:0000313" key="3">
    <source>
        <dbReference type="EMBL" id="OGH87843.1"/>
    </source>
</evidence>
<reference evidence="3 4" key="1">
    <citation type="journal article" date="2016" name="Nat. Commun.">
        <title>Thousands of microbial genomes shed light on interconnected biogeochemical processes in an aquifer system.</title>
        <authorList>
            <person name="Anantharaman K."/>
            <person name="Brown C.T."/>
            <person name="Hug L.A."/>
            <person name="Sharon I."/>
            <person name="Castelle C.J."/>
            <person name="Probst A.J."/>
            <person name="Thomas B.C."/>
            <person name="Singh A."/>
            <person name="Wilkins M.J."/>
            <person name="Karaoz U."/>
            <person name="Brodie E.L."/>
            <person name="Williams K.H."/>
            <person name="Hubbard S.S."/>
            <person name="Banfield J.F."/>
        </authorList>
    </citation>
    <scope>NUCLEOTIDE SEQUENCE [LARGE SCALE GENOMIC DNA]</scope>
</reference>
<dbReference type="PROSITE" id="PS50164">
    <property type="entry name" value="GIY_YIG"/>
    <property type="match status" value="1"/>
</dbReference>